<evidence type="ECO:0000313" key="2">
    <source>
        <dbReference type="Proteomes" id="UP000265520"/>
    </source>
</evidence>
<name>A0A392QKP0_9FABA</name>
<dbReference type="AlphaFoldDB" id="A0A392QKP0"/>
<keyword evidence="2" id="KW-1185">Reference proteome</keyword>
<reference evidence="1 2" key="1">
    <citation type="journal article" date="2018" name="Front. Plant Sci.">
        <title>Red Clover (Trifolium pratense) and Zigzag Clover (T. medium) - A Picture of Genomic Similarities and Differences.</title>
        <authorList>
            <person name="Dluhosova J."/>
            <person name="Istvanek J."/>
            <person name="Nedelnik J."/>
            <person name="Repkova J."/>
        </authorList>
    </citation>
    <scope>NUCLEOTIDE SEQUENCE [LARGE SCALE GENOMIC DNA]</scope>
    <source>
        <strain evidence="2">cv. 10/8</strain>
        <tissue evidence="1">Leaf</tissue>
    </source>
</reference>
<dbReference type="EMBL" id="LXQA010144632">
    <property type="protein sequence ID" value="MCI24983.1"/>
    <property type="molecule type" value="Genomic_DNA"/>
</dbReference>
<accession>A0A392QKP0</accession>
<organism evidence="1 2">
    <name type="scientific">Trifolium medium</name>
    <dbReference type="NCBI Taxonomy" id="97028"/>
    <lineage>
        <taxon>Eukaryota</taxon>
        <taxon>Viridiplantae</taxon>
        <taxon>Streptophyta</taxon>
        <taxon>Embryophyta</taxon>
        <taxon>Tracheophyta</taxon>
        <taxon>Spermatophyta</taxon>
        <taxon>Magnoliopsida</taxon>
        <taxon>eudicotyledons</taxon>
        <taxon>Gunneridae</taxon>
        <taxon>Pentapetalae</taxon>
        <taxon>rosids</taxon>
        <taxon>fabids</taxon>
        <taxon>Fabales</taxon>
        <taxon>Fabaceae</taxon>
        <taxon>Papilionoideae</taxon>
        <taxon>50 kb inversion clade</taxon>
        <taxon>NPAAA clade</taxon>
        <taxon>Hologalegina</taxon>
        <taxon>IRL clade</taxon>
        <taxon>Trifolieae</taxon>
        <taxon>Trifolium</taxon>
    </lineage>
</organism>
<evidence type="ECO:0000313" key="1">
    <source>
        <dbReference type="EMBL" id="MCI24983.1"/>
    </source>
</evidence>
<protein>
    <submittedName>
        <fullName evidence="1">Protein FAR1-RELATED SEQUENCE 5-like</fullName>
    </submittedName>
</protein>
<sequence>MSMGYIFNVSKYRGDGSVWWSKFAKDSIRDTYASGSLYWDAQPAARFSAIVQMCKVVAELVYNDLEEYNHIVDKLGGEISRLKIKRNYQSGELSPGLQTVTEEVDILNPDVVRTKGCGAMPNGTPSNQR</sequence>
<proteinExistence type="predicted"/>
<feature type="non-terminal residue" evidence="1">
    <location>
        <position position="129"/>
    </location>
</feature>
<comment type="caution">
    <text evidence="1">The sequence shown here is derived from an EMBL/GenBank/DDBJ whole genome shotgun (WGS) entry which is preliminary data.</text>
</comment>
<dbReference type="Proteomes" id="UP000265520">
    <property type="component" value="Unassembled WGS sequence"/>
</dbReference>